<gene>
    <name evidence="3" type="ORF">DYI37_04430</name>
</gene>
<dbReference type="Gene3D" id="2.40.50.90">
    <property type="match status" value="1"/>
</dbReference>
<dbReference type="SUPFAM" id="SSF50199">
    <property type="entry name" value="Staphylococcal nuclease"/>
    <property type="match status" value="1"/>
</dbReference>
<feature type="signal peptide" evidence="2">
    <location>
        <begin position="1"/>
        <end position="27"/>
    </location>
</feature>
<evidence type="ECO:0000256" key="2">
    <source>
        <dbReference type="SAM" id="SignalP"/>
    </source>
</evidence>
<evidence type="ECO:0000313" key="3">
    <source>
        <dbReference type="EMBL" id="RFC65111.1"/>
    </source>
</evidence>
<keyword evidence="4" id="KW-1185">Reference proteome</keyword>
<evidence type="ECO:0000313" key="4">
    <source>
        <dbReference type="Proteomes" id="UP000264310"/>
    </source>
</evidence>
<feature type="chain" id="PRO_5017067648" evidence="2">
    <location>
        <begin position="28"/>
        <end position="244"/>
    </location>
</feature>
<protein>
    <submittedName>
        <fullName evidence="3">Thermonuclease family protein</fullName>
    </submittedName>
</protein>
<evidence type="ECO:0000256" key="1">
    <source>
        <dbReference type="SAM" id="MobiDB-lite"/>
    </source>
</evidence>
<dbReference type="AlphaFoldDB" id="A0A371X7E8"/>
<proteinExistence type="predicted"/>
<dbReference type="RefSeq" id="WP_116682009.1">
    <property type="nucleotide sequence ID" value="NZ_QURL01000002.1"/>
</dbReference>
<keyword evidence="2" id="KW-0732">Signal</keyword>
<dbReference type="Proteomes" id="UP000264310">
    <property type="component" value="Unassembled WGS sequence"/>
</dbReference>
<sequence>MRTFSSLALTASGPLALALGLYLFAPAAIETEGMDGAGETREVMSEPEAEGAVARQTGRPDPGGDTADDSPSSGESTVGVDGTAPPGELRRLPPREPLSQIAAPAEAPDPVRLRLLPRPVALDTARLAVGEGIVVLPGVEGLSSSERCGQSGAQWLCGARARTAFRTYLRGRSVECEAPENFGRREETVTSACTLAGEDVAQWVVANGWARAEAGGPYGEAEAQARRARLGIWGEPPPSLTPRP</sequence>
<dbReference type="EMBL" id="QURL01000002">
    <property type="protein sequence ID" value="RFC65111.1"/>
    <property type="molecule type" value="Genomic_DNA"/>
</dbReference>
<dbReference type="OrthoDB" id="9810674at2"/>
<name>A0A371X7E8_9HYPH</name>
<dbReference type="InterPro" id="IPR035437">
    <property type="entry name" value="SNase_OB-fold_sf"/>
</dbReference>
<organism evidence="3 4">
    <name type="scientific">Fulvimarina endophytica</name>
    <dbReference type="NCBI Taxonomy" id="2293836"/>
    <lineage>
        <taxon>Bacteria</taxon>
        <taxon>Pseudomonadati</taxon>
        <taxon>Pseudomonadota</taxon>
        <taxon>Alphaproteobacteria</taxon>
        <taxon>Hyphomicrobiales</taxon>
        <taxon>Aurantimonadaceae</taxon>
        <taxon>Fulvimarina</taxon>
    </lineage>
</organism>
<reference evidence="3 4" key="1">
    <citation type="submission" date="2018-08" db="EMBL/GenBank/DDBJ databases">
        <title>Fulvimarina sp. 85, whole genome shotgun sequence.</title>
        <authorList>
            <person name="Tuo L."/>
        </authorList>
    </citation>
    <scope>NUCLEOTIDE SEQUENCE [LARGE SCALE GENOMIC DNA]</scope>
    <source>
        <strain evidence="3 4">85</strain>
    </source>
</reference>
<accession>A0A371X7E8</accession>
<comment type="caution">
    <text evidence="3">The sequence shown here is derived from an EMBL/GenBank/DDBJ whole genome shotgun (WGS) entry which is preliminary data.</text>
</comment>
<feature type="region of interest" description="Disordered" evidence="1">
    <location>
        <begin position="36"/>
        <end position="94"/>
    </location>
</feature>